<feature type="transmembrane region" description="Helical" evidence="11">
    <location>
        <begin position="254"/>
        <end position="272"/>
    </location>
</feature>
<accession>A0ABD2XGF2</accession>
<dbReference type="EMBL" id="JBJJXI010000027">
    <property type="protein sequence ID" value="KAL3403964.1"/>
    <property type="molecule type" value="Genomic_DNA"/>
</dbReference>
<feature type="domain" description="Membrane insertase YidC/Oxa/ALB C-terminal" evidence="12">
    <location>
        <begin position="132"/>
        <end position="324"/>
    </location>
</feature>
<evidence type="ECO:0000256" key="3">
    <source>
        <dbReference type="ARBA" id="ARBA00022692"/>
    </source>
</evidence>
<feature type="transmembrane region" description="Helical" evidence="11">
    <location>
        <begin position="206"/>
        <end position="226"/>
    </location>
</feature>
<comment type="caution">
    <text evidence="13">The sequence shown here is derived from an EMBL/GenBank/DDBJ whole genome shotgun (WGS) entry which is preliminary data.</text>
</comment>
<comment type="similarity">
    <text evidence="2 9">Belongs to the OXA1/ALB3/YidC family.</text>
</comment>
<evidence type="ECO:0000259" key="12">
    <source>
        <dbReference type="Pfam" id="PF02096"/>
    </source>
</evidence>
<keyword evidence="4" id="KW-0999">Mitochondrion inner membrane</keyword>
<evidence type="ECO:0000256" key="10">
    <source>
        <dbReference type="SAM" id="MobiDB-lite"/>
    </source>
</evidence>
<comment type="subcellular location">
    <subcellularLocation>
        <location evidence="9">Membrane</location>
        <topology evidence="9">Multi-pass membrane protein</topology>
    </subcellularLocation>
    <subcellularLocation>
        <location evidence="1">Mitochondrion inner membrane</location>
        <topology evidence="1">Multi-pass membrane protein</topology>
    </subcellularLocation>
</comment>
<evidence type="ECO:0000256" key="4">
    <source>
        <dbReference type="ARBA" id="ARBA00022792"/>
    </source>
</evidence>
<dbReference type="Proteomes" id="UP001627154">
    <property type="component" value="Unassembled WGS sequence"/>
</dbReference>
<evidence type="ECO:0000256" key="8">
    <source>
        <dbReference type="ARBA" id="ARBA00023136"/>
    </source>
</evidence>
<reference evidence="13 14" key="1">
    <citation type="journal article" date="2024" name="bioRxiv">
        <title>A reference genome for Trichogramma kaykai: A tiny desert-dwelling parasitoid wasp with competing sex-ratio distorters.</title>
        <authorList>
            <person name="Culotta J."/>
            <person name="Lindsey A.R."/>
        </authorList>
    </citation>
    <scope>NUCLEOTIDE SEQUENCE [LARGE SCALE GENOMIC DNA]</scope>
    <source>
        <strain evidence="13 14">KSX58</strain>
    </source>
</reference>
<organism evidence="13 14">
    <name type="scientific">Trichogramma kaykai</name>
    <dbReference type="NCBI Taxonomy" id="54128"/>
    <lineage>
        <taxon>Eukaryota</taxon>
        <taxon>Metazoa</taxon>
        <taxon>Ecdysozoa</taxon>
        <taxon>Arthropoda</taxon>
        <taxon>Hexapoda</taxon>
        <taxon>Insecta</taxon>
        <taxon>Pterygota</taxon>
        <taxon>Neoptera</taxon>
        <taxon>Endopterygota</taxon>
        <taxon>Hymenoptera</taxon>
        <taxon>Apocrita</taxon>
        <taxon>Proctotrupomorpha</taxon>
        <taxon>Chalcidoidea</taxon>
        <taxon>Trichogrammatidae</taxon>
        <taxon>Trichogramma</taxon>
    </lineage>
</organism>
<evidence type="ECO:0000256" key="9">
    <source>
        <dbReference type="RuleBase" id="RU003945"/>
    </source>
</evidence>
<keyword evidence="8 11" id="KW-0472">Membrane</keyword>
<sequence length="412" mass="46440">MSLVGVHRFTMLARVFTGLQSRSLHLAASKNVSGNWVVVNAHRHQRYRNWQPVIAATLVRHASDAAPKDVPQVDNIVTQIPEPPTPPAIQDIVEAAANTGSNLTELGLGGWTPPGMIQQALDLLHTQVGLPWWATIVCSTVAIRCLLLPIVIKIQRYAANMHNVQPEMQYIQAQLTEARKMGDQMEVMRLSGDMYRFMKEKNINPLTNAGLPLLQAPIFLSFFWALRGMVRAPVHSMADGGLFWFQDLTLPDPFYALPLITSVTLFTTIELGTDSVRIQSMGNMRHVMRALPIVMFPFIMNFESAILCYWVSTNVFSLIQVAILRIPKVRTYFKIPETINHDAKALPITKKKFVEGFKDSWTNMKVAREASARNIYDETVFEKAGKGPVPKTYKYDPTKPRNPNVFLSKKRD</sequence>
<dbReference type="CDD" id="cd20069">
    <property type="entry name" value="5TM_Oxa1-like"/>
    <property type="match status" value="1"/>
</dbReference>
<evidence type="ECO:0000256" key="7">
    <source>
        <dbReference type="ARBA" id="ARBA00023128"/>
    </source>
</evidence>
<evidence type="ECO:0000313" key="14">
    <source>
        <dbReference type="Proteomes" id="UP001627154"/>
    </source>
</evidence>
<evidence type="ECO:0000256" key="2">
    <source>
        <dbReference type="ARBA" id="ARBA00009877"/>
    </source>
</evidence>
<protein>
    <recommendedName>
        <fullName evidence="12">Membrane insertase YidC/Oxa/ALB C-terminal domain-containing protein</fullName>
    </recommendedName>
</protein>
<keyword evidence="14" id="KW-1185">Reference proteome</keyword>
<evidence type="ECO:0000313" key="13">
    <source>
        <dbReference type="EMBL" id="KAL3403964.1"/>
    </source>
</evidence>
<keyword evidence="7" id="KW-0496">Mitochondrion</keyword>
<dbReference type="Pfam" id="PF02096">
    <property type="entry name" value="60KD_IMP"/>
    <property type="match status" value="1"/>
</dbReference>
<dbReference type="InterPro" id="IPR028055">
    <property type="entry name" value="YidC/Oxa/ALB_C"/>
</dbReference>
<dbReference type="GO" id="GO:0005743">
    <property type="term" value="C:mitochondrial inner membrane"/>
    <property type="evidence" value="ECO:0007669"/>
    <property type="project" value="UniProtKB-SubCell"/>
</dbReference>
<evidence type="ECO:0000256" key="5">
    <source>
        <dbReference type="ARBA" id="ARBA00022946"/>
    </source>
</evidence>
<dbReference type="NCBIfam" id="TIGR03592">
    <property type="entry name" value="yidC_oxa1_cterm"/>
    <property type="match status" value="1"/>
</dbReference>
<dbReference type="InterPro" id="IPR001708">
    <property type="entry name" value="YidC/ALB3/OXA1/COX18"/>
</dbReference>
<evidence type="ECO:0000256" key="1">
    <source>
        <dbReference type="ARBA" id="ARBA00004448"/>
    </source>
</evidence>
<feature type="transmembrane region" description="Helical" evidence="11">
    <location>
        <begin position="130"/>
        <end position="152"/>
    </location>
</feature>
<evidence type="ECO:0000256" key="11">
    <source>
        <dbReference type="SAM" id="Phobius"/>
    </source>
</evidence>
<gene>
    <name evidence="13" type="ORF">TKK_003360</name>
</gene>
<keyword evidence="5" id="KW-0809">Transit peptide</keyword>
<dbReference type="PANTHER" id="PTHR12428:SF66">
    <property type="entry name" value="MITOCHONDRIAL INNER MEMBRANE PROTEIN OXA1L"/>
    <property type="match status" value="1"/>
</dbReference>
<dbReference type="AlphaFoldDB" id="A0ABD2XGF2"/>
<evidence type="ECO:0000256" key="6">
    <source>
        <dbReference type="ARBA" id="ARBA00022989"/>
    </source>
</evidence>
<dbReference type="PANTHER" id="PTHR12428">
    <property type="entry name" value="OXA1"/>
    <property type="match status" value="1"/>
</dbReference>
<keyword evidence="6 11" id="KW-1133">Transmembrane helix</keyword>
<feature type="transmembrane region" description="Helical" evidence="11">
    <location>
        <begin position="293"/>
        <end position="312"/>
    </location>
</feature>
<name>A0ABD2XGF2_9HYME</name>
<keyword evidence="3 9" id="KW-0812">Transmembrane</keyword>
<proteinExistence type="inferred from homology"/>
<feature type="region of interest" description="Disordered" evidence="10">
    <location>
        <begin position="385"/>
        <end position="412"/>
    </location>
</feature>